<accession>A0ABT8EF62</accession>
<keyword evidence="1" id="KW-0812">Transmembrane</keyword>
<gene>
    <name evidence="2" type="ORF">LMS43_01350</name>
</gene>
<dbReference type="EMBL" id="JAJHNU010000001">
    <property type="protein sequence ID" value="MDN4119925.1"/>
    <property type="molecule type" value="Genomic_DNA"/>
</dbReference>
<comment type="caution">
    <text evidence="2">The sequence shown here is derived from an EMBL/GenBank/DDBJ whole genome shotgun (WGS) entry which is preliminary data.</text>
</comment>
<reference evidence="2" key="1">
    <citation type="submission" date="2021-11" db="EMBL/GenBank/DDBJ databases">
        <title>Draft genome sequence of Alcaligenes endophyticus type strain CCUG 75668T.</title>
        <authorList>
            <person name="Salva-Serra F."/>
            <person name="Duran R.E."/>
            <person name="Seeger M."/>
            <person name="Moore E.R.B."/>
            <person name="Jaen-Luchoro D."/>
        </authorList>
    </citation>
    <scope>NUCLEOTIDE SEQUENCE</scope>
    <source>
        <strain evidence="2">CCUG 75668</strain>
    </source>
</reference>
<keyword evidence="1" id="KW-0472">Membrane</keyword>
<evidence type="ECO:0000256" key="1">
    <source>
        <dbReference type="SAM" id="Phobius"/>
    </source>
</evidence>
<evidence type="ECO:0000313" key="2">
    <source>
        <dbReference type="EMBL" id="MDN4119925.1"/>
    </source>
</evidence>
<organism evidence="2 3">
    <name type="scientific">Alcaligenes endophyticus</name>
    <dbReference type="NCBI Taxonomy" id="1929088"/>
    <lineage>
        <taxon>Bacteria</taxon>
        <taxon>Pseudomonadati</taxon>
        <taxon>Pseudomonadota</taxon>
        <taxon>Betaproteobacteria</taxon>
        <taxon>Burkholderiales</taxon>
        <taxon>Alcaligenaceae</taxon>
        <taxon>Alcaligenes</taxon>
    </lineage>
</organism>
<protein>
    <recommendedName>
        <fullName evidence="4">Two pore domain potassium channel family protein</fullName>
    </recommendedName>
</protein>
<dbReference type="RefSeq" id="WP_266122737.1">
    <property type="nucleotide sequence ID" value="NZ_JAJHNU010000001.1"/>
</dbReference>
<evidence type="ECO:0000313" key="3">
    <source>
        <dbReference type="Proteomes" id="UP001168613"/>
    </source>
</evidence>
<dbReference type="Proteomes" id="UP001168613">
    <property type="component" value="Unassembled WGS sequence"/>
</dbReference>
<sequence length="122" mass="13783">MYEKKTQAMLGKKAFWFRAFTHLLMALGFITLTLIIGALGHWFFEDDIHWHEAAIDAALVIGGIGVSKLPATIGGRLFYAMYGVYVSLAYAVAVSIVVLPFAHRILHKFHQDDERENDKDDE</sequence>
<evidence type="ECO:0008006" key="4">
    <source>
        <dbReference type="Google" id="ProtNLM"/>
    </source>
</evidence>
<feature type="transmembrane region" description="Helical" evidence="1">
    <location>
        <begin position="77"/>
        <end position="102"/>
    </location>
</feature>
<keyword evidence="3" id="KW-1185">Reference proteome</keyword>
<name>A0ABT8EF62_9BURK</name>
<keyword evidence="1" id="KW-1133">Transmembrane helix</keyword>
<proteinExistence type="predicted"/>
<feature type="transmembrane region" description="Helical" evidence="1">
    <location>
        <begin position="20"/>
        <end position="44"/>
    </location>
</feature>